<feature type="compositionally biased region" description="Polar residues" evidence="9">
    <location>
        <begin position="1735"/>
        <end position="1748"/>
    </location>
</feature>
<feature type="compositionally biased region" description="Acidic residues" evidence="9">
    <location>
        <begin position="543"/>
        <end position="567"/>
    </location>
</feature>
<feature type="domain" description="Ribosomal RNA methyltransferase FtsJ" evidence="10">
    <location>
        <begin position="26"/>
        <end position="202"/>
    </location>
</feature>
<feature type="region of interest" description="Disordered" evidence="9">
    <location>
        <begin position="466"/>
        <end position="585"/>
    </location>
</feature>
<evidence type="ECO:0000259" key="10">
    <source>
        <dbReference type="Pfam" id="PF01728"/>
    </source>
</evidence>
<feature type="binding site" evidence="8">
    <location>
        <position position="94"/>
    </location>
    <ligand>
        <name>S-adenosyl-L-methionine</name>
        <dbReference type="ChEBI" id="CHEBI:59789"/>
    </ligand>
</feature>
<dbReference type="PANTHER" id="PTHR31644:SF2">
    <property type="entry name" value="TRANSCRIPTIONAL ACTIVATOR ARO80-RELATED"/>
    <property type="match status" value="1"/>
</dbReference>
<keyword evidence="3 8" id="KW-0698">rRNA processing</keyword>
<comment type="subcellular location">
    <subcellularLocation>
        <location evidence="1 8">Nucleus</location>
        <location evidence="1 8">Nucleolus</location>
    </subcellularLocation>
</comment>
<dbReference type="SUPFAM" id="SSF53335">
    <property type="entry name" value="S-adenosyl-L-methionine-dependent methyltransferases"/>
    <property type="match status" value="1"/>
</dbReference>
<keyword evidence="7 8" id="KW-0539">Nucleus</keyword>
<comment type="caution">
    <text evidence="13">The sequence shown here is derived from an EMBL/GenBank/DDBJ whole genome shotgun (WGS) entry which is preliminary data.</text>
</comment>
<feature type="compositionally biased region" description="Acidic residues" evidence="9">
    <location>
        <begin position="631"/>
        <end position="641"/>
    </location>
</feature>
<keyword evidence="4 8" id="KW-0489">Methyltransferase</keyword>
<dbReference type="GO" id="GO:0000981">
    <property type="term" value="F:DNA-binding transcription factor activity, RNA polymerase II-specific"/>
    <property type="evidence" value="ECO:0007669"/>
    <property type="project" value="TreeGrafter"/>
</dbReference>
<feature type="compositionally biased region" description="Basic residues" evidence="9">
    <location>
        <begin position="865"/>
        <end position="875"/>
    </location>
</feature>
<feature type="binding site" evidence="8">
    <location>
        <position position="58"/>
    </location>
    <ligand>
        <name>S-adenosyl-L-methionine</name>
        <dbReference type="ChEBI" id="CHEBI:59789"/>
    </ligand>
</feature>
<dbReference type="InterPro" id="IPR002877">
    <property type="entry name" value="RNA_MeTrfase_FtsJ_dom"/>
</dbReference>
<feature type="region of interest" description="Disordered" evidence="9">
    <location>
        <begin position="1734"/>
        <end position="1763"/>
    </location>
</feature>
<dbReference type="InterPro" id="IPR015507">
    <property type="entry name" value="rRNA-MeTfrase_E"/>
</dbReference>
<feature type="compositionally biased region" description="Basic and acidic residues" evidence="9">
    <location>
        <begin position="611"/>
        <end position="630"/>
    </location>
</feature>
<feature type="region of interest" description="Disordered" evidence="9">
    <location>
        <begin position="763"/>
        <end position="797"/>
    </location>
</feature>
<dbReference type="GO" id="GO:0009074">
    <property type="term" value="P:aromatic amino acid family catabolic process"/>
    <property type="evidence" value="ECO:0007669"/>
    <property type="project" value="TreeGrafter"/>
</dbReference>
<keyword evidence="2 8" id="KW-0690">Ribosome biogenesis</keyword>
<feature type="compositionally biased region" description="Basic and acidic residues" evidence="9">
    <location>
        <begin position="501"/>
        <end position="511"/>
    </location>
</feature>
<feature type="region of interest" description="Disordered" evidence="9">
    <location>
        <begin position="389"/>
        <end position="413"/>
    </location>
</feature>
<sequence>MAGGIQKKHAKARLDKYYYLAKEKGYRARAAFKLIQLNKKYSFLQQSKCLIDLCAAPGSWLQVAAETMPQKSLIVGVDLSPIKPIPKAITFQGDITTDKCRATIRGHLKSWKADCVIHDGAPNVGTAWVQDAFSQNELVLSSLKLATEFLAPNGSFVTKVFRSKDSSKLEWIFKQLFTRVEQTKPPSSRNVSAETFYVCRGYKAPKHLDPRFLDPQYAFMEVQDAAVNNEAKVFNPEKKKRKREGYDEDDWTQFHEIPASEFIQTQDPIRILGSMNRLHFRQESNGDIALAALDKLPETTEEVRECCADLKVLGRKEFKLLLRWRLKARERFGFKQKKSSKPDASQPASTAAGTADDTAAEKGEGQGEEGVTVEAMDDEMKLQDEIQRMKDMQSKTKRKERRKENERKQREVTRMQMGMMVPTEIGIEAGAAGSMGDDSTFRLKDVDKAGISKQLARGRMHTLLEAENKKGAAEEGAEEEESDEDGDGLEEQLDSMYAQYQERKEDRDAKAKAKRARKEANTDHDDEFEGFAEKHELGNETDASSDADLVEDDDDDDAETDEEDVDLLNDLRPKEQKKGALSGRAASFFQQDLFKDLGGIDEGAESEAEDGDKGRDSGVDVDSPELKNADEAADEEGDYDESGIQPAEVSEAESDDSIEDVHREDEENWDSGDEAPATEQEGRPNIDIITAEAMTLAQALASGKVTKQQLEDDNFTKYSHRDTDGLPEWFLDDEGKHSKTQRPVTAEAAKAIKEKLRALNARPIKKVREAKARKTMRAARRLEKLKKKSEGLADGEELSEKDKAANIAKLMERAKKSGGKSKKPEVKVIRAGGQNKGKGRPRGVKGKYKMVDPRMKKEVRAEKRIAKKHGKKRRPPGLPHGGFYLAESNLPQIEAALPRQPERFAAVQQLRPASPAYDFETARQDGADEWRVITISKQPAKMEQMNGGYQHQPIGGLQHHGSFSDSPPEQQQQQEGAQGNKDPAVHQRTYQGEFYRCAAGSVDSPHDPPCVRCRRESKECYFSATRRKKKNGDTDNAGSGVGTGDEDGVYEIKNKKRVKVSHQQDGLYEEEVEFDRPRTPGGGVGRTQPLRRPQPAKPQTFGEEDIKASDAVAAKLQIREVHGGHDALKLLSDVAHMRDRMNSKEILEQPNFTGVSPNNLPAATSPILGNRPMGSYDSNIGEGDAKDRTNFDVEGFNHAIKAWSRHRFVRAGWFTAREAIEYVSYFYKYLAPLTPVALPDFRPFDNHETMLTQEPMLTVTILLVASRHMPLQGPGWQSRPYSIHDKLWKYLSGMVNRVVWGQEQFGGGFCGAGAEPGSDVNPLTRKGLRTLGTVESLVLLTEWHPRAMHFPPDEADEELMIPDQPISTPEYVSESDIPKGIGGHRMDAWLEPCWRSDRMCWMLLGMAMSLSFEIGVFDSTDWQRHASTTDGQPLSAAQLQEYDRRRGNVRDLLLVYVTQTSGRLGLTSMLPASYSKPEDSDLYNTRRSHSSIQETTLHFWLRLAAIMREGNAKIFANKAFTRDLIKNGDYKAALDRHQEPLLKWREEFEASSVIPKHMRHILEIEYEYCRVYVNALALQAVAERCASEDPMAQVLDPPIEMARTVAQNGVKENPINPTTLARWLGGDRKYLLTVGDAARNLLKAVVEGLYPGEYLRHAPVRTYFRIISVAIMLLKSFSLGASESEVADSLNLIDRTVEALKYCVVDDVHVASRFAELLDKLTQSLKPRLVRITTDGRSTRSQRQSHFDTPTPGPMPPSMAGSAMHAPQMHAQHNPMAGSMGGQQQQWTYPYSNGASTPSSNPLFGISTDSYDMSGDHWVMPPPGFTLNSPTTSNTIPGSSASNAGGTGASGSVDAFNTNTTGAFGLGGQDWLTLPLDNLLNMAPGTEVQQTMYGPQIGGHDMLEMLLRDNDMPAPGNGFN</sequence>
<evidence type="ECO:0000256" key="4">
    <source>
        <dbReference type="ARBA" id="ARBA00022603"/>
    </source>
</evidence>
<dbReference type="InterPro" id="IPR024576">
    <property type="entry name" value="rRNA_MeTfrase_Spb1_DUF3381"/>
</dbReference>
<dbReference type="InterPro" id="IPR052780">
    <property type="entry name" value="AAA_Catabolism_Regulators"/>
</dbReference>
<proteinExistence type="inferred from homology"/>
<dbReference type="InterPro" id="IPR028589">
    <property type="entry name" value="SPB1-like"/>
</dbReference>
<feature type="binding site" evidence="8">
    <location>
        <position position="119"/>
    </location>
    <ligand>
        <name>S-adenosyl-L-methionine</name>
        <dbReference type="ChEBI" id="CHEBI:59789"/>
    </ligand>
</feature>
<feature type="region of interest" description="Disordered" evidence="9">
    <location>
        <begin position="1829"/>
        <end position="1848"/>
    </location>
</feature>
<feature type="compositionally biased region" description="Basic and acidic residues" evidence="9">
    <location>
        <begin position="402"/>
        <end position="413"/>
    </location>
</feature>
<dbReference type="OrthoDB" id="2262349at2759"/>
<feature type="domain" description="Ribosomal RNA methyltransferase SPB1-like C-terminal" evidence="11">
    <location>
        <begin position="652"/>
        <end position="867"/>
    </location>
</feature>
<dbReference type="GO" id="GO:0008649">
    <property type="term" value="F:rRNA methyltransferase activity"/>
    <property type="evidence" value="ECO:0007669"/>
    <property type="project" value="InterPro"/>
</dbReference>
<evidence type="ECO:0000256" key="9">
    <source>
        <dbReference type="SAM" id="MobiDB-lite"/>
    </source>
</evidence>
<evidence type="ECO:0000256" key="1">
    <source>
        <dbReference type="ARBA" id="ARBA00004604"/>
    </source>
</evidence>
<evidence type="ECO:0000256" key="6">
    <source>
        <dbReference type="ARBA" id="ARBA00022691"/>
    </source>
</evidence>
<dbReference type="GO" id="GO:0045944">
    <property type="term" value="P:positive regulation of transcription by RNA polymerase II"/>
    <property type="evidence" value="ECO:0007669"/>
    <property type="project" value="TreeGrafter"/>
</dbReference>
<organism evidence="13 14">
    <name type="scientific">Hortaea werneckii</name>
    <name type="common">Black yeast</name>
    <name type="synonym">Cladosporium werneckii</name>
    <dbReference type="NCBI Taxonomy" id="91943"/>
    <lineage>
        <taxon>Eukaryota</taxon>
        <taxon>Fungi</taxon>
        <taxon>Dikarya</taxon>
        <taxon>Ascomycota</taxon>
        <taxon>Pezizomycotina</taxon>
        <taxon>Dothideomycetes</taxon>
        <taxon>Dothideomycetidae</taxon>
        <taxon>Mycosphaerellales</taxon>
        <taxon>Teratosphaeriaceae</taxon>
        <taxon>Hortaea</taxon>
    </lineage>
</organism>
<dbReference type="VEuPathDB" id="FungiDB:BTJ68_06956"/>
<feature type="domain" description="DUF3381" evidence="12">
    <location>
        <begin position="236"/>
        <end position="414"/>
    </location>
</feature>
<dbReference type="GO" id="GO:0005730">
    <property type="term" value="C:nucleolus"/>
    <property type="evidence" value="ECO:0007669"/>
    <property type="project" value="UniProtKB-SubCell"/>
</dbReference>
<dbReference type="Pfam" id="PF01728">
    <property type="entry name" value="FtsJ"/>
    <property type="match status" value="1"/>
</dbReference>
<reference evidence="13 14" key="1">
    <citation type="journal article" date="2018" name="BMC Genomics">
        <title>Genomic evidence for intraspecific hybridization in a clonal and extremely halotolerant yeast.</title>
        <authorList>
            <person name="Gostincar C."/>
            <person name="Stajich J.E."/>
            <person name="Zupancic J."/>
            <person name="Zalar P."/>
            <person name="Gunde-Cimerman N."/>
        </authorList>
    </citation>
    <scope>NUCLEOTIDE SEQUENCE [LARGE SCALE GENOMIC DNA]</scope>
    <source>
        <strain evidence="13 14">EXF-6669</strain>
    </source>
</reference>
<feature type="compositionally biased region" description="Low complexity" evidence="9">
    <location>
        <begin position="969"/>
        <end position="979"/>
    </location>
</feature>
<dbReference type="Proteomes" id="UP000271337">
    <property type="component" value="Unassembled WGS sequence"/>
</dbReference>
<dbReference type="CDD" id="cd12148">
    <property type="entry name" value="fungal_TF_MHR"/>
    <property type="match status" value="1"/>
</dbReference>
<feature type="region of interest" description="Disordered" evidence="9">
    <location>
        <begin position="334"/>
        <end position="377"/>
    </location>
</feature>
<dbReference type="HAMAP" id="MF_03163">
    <property type="entry name" value="RNA_methyltr_E_SPB1"/>
    <property type="match status" value="1"/>
</dbReference>
<dbReference type="Pfam" id="PF07780">
    <property type="entry name" value="Spb1_C"/>
    <property type="match status" value="1"/>
</dbReference>
<dbReference type="InterPro" id="IPR012920">
    <property type="entry name" value="rRNA_MeTfrase_SPB1-like_C"/>
</dbReference>
<dbReference type="EMBL" id="QWIL01000951">
    <property type="protein sequence ID" value="RMY10200.1"/>
    <property type="molecule type" value="Genomic_DNA"/>
</dbReference>
<feature type="compositionally biased region" description="Basic residues" evidence="9">
    <location>
        <begin position="773"/>
        <end position="787"/>
    </location>
</feature>
<feature type="binding site" evidence="8">
    <location>
        <position position="78"/>
    </location>
    <ligand>
        <name>S-adenosyl-L-methionine</name>
        <dbReference type="ChEBI" id="CHEBI:59789"/>
    </ligand>
</feature>
<evidence type="ECO:0000313" key="14">
    <source>
        <dbReference type="Proteomes" id="UP000271337"/>
    </source>
</evidence>
<name>A0A3M6Z4I5_HORWE</name>
<feature type="compositionally biased region" description="Basic and acidic residues" evidence="9">
    <location>
        <begin position="849"/>
        <end position="864"/>
    </location>
</feature>
<feature type="compositionally biased region" description="Basic and acidic residues" evidence="9">
    <location>
        <begin position="569"/>
        <end position="578"/>
    </location>
</feature>
<feature type="region of interest" description="Disordered" evidence="9">
    <location>
        <begin position="943"/>
        <end position="984"/>
    </location>
</feature>
<dbReference type="InterPro" id="IPR029063">
    <property type="entry name" value="SAM-dependent_MTases_sf"/>
</dbReference>
<evidence type="ECO:0000256" key="8">
    <source>
        <dbReference type="HAMAP-Rule" id="MF_03163"/>
    </source>
</evidence>
<keyword evidence="5 8" id="KW-0808">Transferase</keyword>
<evidence type="ECO:0000313" key="13">
    <source>
        <dbReference type="EMBL" id="RMY10200.1"/>
    </source>
</evidence>
<evidence type="ECO:0000259" key="11">
    <source>
        <dbReference type="Pfam" id="PF07780"/>
    </source>
</evidence>
<feature type="compositionally biased region" description="Basic residues" evidence="9">
    <location>
        <begin position="837"/>
        <end position="848"/>
    </location>
</feature>
<feature type="region of interest" description="Disordered" evidence="9">
    <location>
        <begin position="812"/>
        <end position="884"/>
    </location>
</feature>
<feature type="active site" description="Proton acceptor" evidence="8">
    <location>
        <position position="159"/>
    </location>
</feature>
<feature type="binding site" evidence="8">
    <location>
        <position position="60"/>
    </location>
    <ligand>
        <name>S-adenosyl-L-methionine</name>
        <dbReference type="ChEBI" id="CHEBI:59789"/>
    </ligand>
</feature>
<feature type="compositionally biased region" description="Low complexity" evidence="9">
    <location>
        <begin position="348"/>
        <end position="357"/>
    </location>
</feature>
<evidence type="ECO:0000256" key="7">
    <source>
        <dbReference type="ARBA" id="ARBA00023242"/>
    </source>
</evidence>
<feature type="region of interest" description="Disordered" evidence="9">
    <location>
        <begin position="716"/>
        <end position="746"/>
    </location>
</feature>
<feature type="region of interest" description="Disordered" evidence="9">
    <location>
        <begin position="598"/>
        <end position="686"/>
    </location>
</feature>
<gene>
    <name evidence="13" type="ORF">D0867_08469</name>
</gene>
<keyword evidence="6 8" id="KW-0949">S-adenosyl-L-methionine</keyword>
<accession>A0A3M6Z4I5</accession>
<dbReference type="Pfam" id="PF11861">
    <property type="entry name" value="DUF3381"/>
    <property type="match status" value="1"/>
</dbReference>
<dbReference type="FunFam" id="3.40.50.150:FF:000004">
    <property type="entry name" value="AdoMet-dependent rRNA methyltransferase SPB1"/>
    <property type="match status" value="1"/>
</dbReference>
<feature type="compositionally biased region" description="Acidic residues" evidence="9">
    <location>
        <begin position="475"/>
        <end position="493"/>
    </location>
</feature>
<protein>
    <submittedName>
        <fullName evidence="13">Uncharacterized protein</fullName>
    </submittedName>
</protein>
<dbReference type="PANTHER" id="PTHR31644">
    <property type="entry name" value="TRANSCRIPTIONAL ACTIVATOR ARO80-RELATED"/>
    <property type="match status" value="1"/>
</dbReference>
<evidence type="ECO:0000256" key="5">
    <source>
        <dbReference type="ARBA" id="ARBA00022679"/>
    </source>
</evidence>
<evidence type="ECO:0000259" key="12">
    <source>
        <dbReference type="Pfam" id="PF11861"/>
    </source>
</evidence>
<dbReference type="Gene3D" id="3.40.50.150">
    <property type="entry name" value="Vaccinia Virus protein VP39"/>
    <property type="match status" value="1"/>
</dbReference>
<dbReference type="HAMAP" id="MF_01547">
    <property type="entry name" value="RNA_methyltr_E"/>
    <property type="match status" value="1"/>
</dbReference>
<comment type="similarity">
    <text evidence="8">Belongs to the class I-like SAM-binding methyltransferase superfamily. RNA methyltransferase RlmE family. SPB1 subfamily.</text>
</comment>
<evidence type="ECO:0000256" key="2">
    <source>
        <dbReference type="ARBA" id="ARBA00022517"/>
    </source>
</evidence>
<evidence type="ECO:0000256" key="3">
    <source>
        <dbReference type="ARBA" id="ARBA00022552"/>
    </source>
</evidence>
<feature type="region of interest" description="Disordered" evidence="9">
    <location>
        <begin position="1073"/>
        <end position="1106"/>
    </location>
</feature>